<feature type="compositionally biased region" description="Low complexity" evidence="1">
    <location>
        <begin position="10"/>
        <end position="20"/>
    </location>
</feature>
<feature type="region of interest" description="Disordered" evidence="1">
    <location>
        <begin position="1"/>
        <end position="56"/>
    </location>
</feature>
<feature type="compositionally biased region" description="Polar residues" evidence="1">
    <location>
        <begin position="31"/>
        <end position="44"/>
    </location>
</feature>
<dbReference type="EMBL" id="VNKQ01000006">
    <property type="protein sequence ID" value="KAG0650540.1"/>
    <property type="molecule type" value="Genomic_DNA"/>
</dbReference>
<feature type="region of interest" description="Disordered" evidence="1">
    <location>
        <begin position="692"/>
        <end position="736"/>
    </location>
</feature>
<dbReference type="AlphaFoldDB" id="A0A9P6VM50"/>
<feature type="compositionally biased region" description="Polar residues" evidence="1">
    <location>
        <begin position="716"/>
        <end position="732"/>
    </location>
</feature>
<sequence>MVSSRHKTARPAAATNRRAASQNHRPRFNPTDDQGYSHINIQQRADTEEVPSDPDLEEEVFVLHGSRQEEIEEQLFEKENLATNADVPARPLTFAEATMSTKRGRVGRKNSTKGSDASLSGPMSLESLGTFKYTFKKKKKQTRWSAFDLSVADSAREAGSTSEVGVGAGSSRAVSPNPQSFFSASSSSSPRRSTAINTINSANPLGSGTSQFAEEPELTFGDFGQSRKTPTRKTFEFAANGLEEGGLCRLIEGELGSKDTGATYQTPKPNAFEFTAGVTKGKGKERLIEQSDIDVGAGDTQRTPTQNVFNSAAPVSTSAPVPSNAATHPLLSRIDHHCSSDEAEATSSDFDPMRGRKEAAMASIAEAFGTSKAPKVADDIFESIESDPDLPSESVPDSPITLEPVMSAPQPLAYTTVGSLVNPNTVPQFTAPNRIQREGAGRRPLMTFMPNRPSIPMRHSETSYFSRDLPPTLSIQDSMHYAQQLSPSPVRLYQGQQPPSSHSSRSRMSRQQMSLTEEEMTVLKVVGGPQMMSGNVASSQANHTATSQPYSSVLPSVNKQCPGYMSPPKPLTINPDLTLPTIVPSDHIDDGQRRSNALSGLEKMQTIQRLAKFENPMQELARRRLSALSITNFLGRTVANPTGLSSSSPSTSELISHKLAGSLDRGYQFPPPGLENASMAHANPLLEAYSSAHQAPPSNRSGVPQPLTAGPPGQRQYLTSGTNKMSTQPTESRQAHADYWQSAAVDPANQVYVPNLNPQSQTFSNMLAPNFMMDNQVVAPSHHPRDPVYEGEIVGSKLVDSLPISAVTKYYPRGLPCIMTGEFTPLSSEAKLRMSFQSAEEKAAARRKEVDDWFYGGQREYGKTTTDHINDMAQRENVRRGNEFGPIGPPLKSTIMKTPITQQDINTMTTAEATKPLVDAMFRTLLAYADESTDSESRRHLSGFEKPAEFLIDDSEKGNMSFFGEDWGAPPKRVGGGSRFQPALHRPSTTHWE</sequence>
<reference evidence="2" key="1">
    <citation type="submission" date="2019-07" db="EMBL/GenBank/DDBJ databases">
        <title>Hyphodiscus hymeniophilus genome sequencing and assembly.</title>
        <authorList>
            <person name="Kramer G."/>
            <person name="Nodwell J."/>
        </authorList>
    </citation>
    <scope>NUCLEOTIDE SEQUENCE</scope>
    <source>
        <strain evidence="2">ATCC 34498</strain>
    </source>
</reference>
<feature type="compositionally biased region" description="Basic residues" evidence="1">
    <location>
        <begin position="102"/>
        <end position="111"/>
    </location>
</feature>
<evidence type="ECO:0000313" key="2">
    <source>
        <dbReference type="EMBL" id="KAG0650540.1"/>
    </source>
</evidence>
<feature type="region of interest" description="Disordered" evidence="1">
    <location>
        <begin position="100"/>
        <end position="123"/>
    </location>
</feature>
<accession>A0A9P6VM50</accession>
<name>A0A9P6VM50_9HELO</name>
<feature type="region of interest" description="Disordered" evidence="1">
    <location>
        <begin position="158"/>
        <end position="212"/>
    </location>
</feature>
<evidence type="ECO:0000256" key="1">
    <source>
        <dbReference type="SAM" id="MobiDB-lite"/>
    </source>
</evidence>
<dbReference type="OrthoDB" id="10251048at2759"/>
<feature type="region of interest" description="Disordered" evidence="1">
    <location>
        <begin position="967"/>
        <end position="993"/>
    </location>
</feature>
<keyword evidence="3" id="KW-1185">Reference proteome</keyword>
<dbReference type="Proteomes" id="UP000785200">
    <property type="component" value="Unassembled WGS sequence"/>
</dbReference>
<protein>
    <submittedName>
        <fullName evidence="2">Uncharacterized protein</fullName>
    </submittedName>
</protein>
<feature type="compositionally biased region" description="Polar residues" evidence="1">
    <location>
        <begin position="194"/>
        <end position="212"/>
    </location>
</feature>
<evidence type="ECO:0000313" key="3">
    <source>
        <dbReference type="Proteomes" id="UP000785200"/>
    </source>
</evidence>
<feature type="compositionally biased region" description="Polar residues" evidence="1">
    <location>
        <begin position="692"/>
        <end position="702"/>
    </location>
</feature>
<comment type="caution">
    <text evidence="2">The sequence shown here is derived from an EMBL/GenBank/DDBJ whole genome shotgun (WGS) entry which is preliminary data.</text>
</comment>
<organism evidence="2 3">
    <name type="scientific">Hyphodiscus hymeniophilus</name>
    <dbReference type="NCBI Taxonomy" id="353542"/>
    <lineage>
        <taxon>Eukaryota</taxon>
        <taxon>Fungi</taxon>
        <taxon>Dikarya</taxon>
        <taxon>Ascomycota</taxon>
        <taxon>Pezizomycotina</taxon>
        <taxon>Leotiomycetes</taxon>
        <taxon>Helotiales</taxon>
        <taxon>Hyphodiscaceae</taxon>
        <taxon>Hyphodiscus</taxon>
    </lineage>
</organism>
<feature type="compositionally biased region" description="Low complexity" evidence="1">
    <location>
        <begin position="175"/>
        <end position="193"/>
    </location>
</feature>
<feature type="region of interest" description="Disordered" evidence="1">
    <location>
        <begin position="490"/>
        <end position="515"/>
    </location>
</feature>
<proteinExistence type="predicted"/>
<gene>
    <name evidence="2" type="ORF">D0Z07_3072</name>
</gene>